<sequence>MTISNFKLFRSYFKLLDVTLTFQNISPSLKEIALLQIPSKDAVFDTALADEDVDEDEDDDFTSKPPSDVPKNKGKEKGNAPSDMPKNKPGSSINETPHIVETEKKSDSKSDEIDELRQDFATFKKSVTGEFKELRLFIVENLKDVLDAINVSCTTKESFQTDDIGTQFPIPDFGKKNSLNDNIQQSNVQVDSEKNHFDTNGIPQSEVGVDEPEESFVFVVPVQSLDMNVKTTEHVQPASQFELIDELLPSLNLATIGFEPPRAVVDEVTPLPIHSKAIVDLVTPLPNHSKVVVDEVTPLPIHSKAVVDEVTPLPIHSKAIVDLVTPLPNHSKVVVDEVTPLPIHSKAVVDEVTPLPIVRIRRPGRWNCSPYSTKFGSSSGSSLIVNKIHEKIHPFVTDFIRGPHNYDVFEDYAMWLREGLLVKHTHKLQDQDHYKKNKAELAVHMDLGIHLITNKNWFYTLSYDGQLLNDEHIDVVLYYLRKKSKYSVNSRYKYTTVDCLFKTKIADIYAAYANIERKNCVANIENNIREYINGYRLMAAIPWNTIDNVLIPVNVKQRNHWVLAVLSLVERHIHVYDSYRAAKHDSFVREEIQKLAQLLPMYLSMYYDDNMDDTQDLNIPFYVTYVKDIPQQRYGSMDCGLYLLAFAEYLSDGNDISVETIDAELRRIRYGALLWEYAAKKMEDGAVSDNEAPPKLNRKPCSEMDSSEIVMIN</sequence>
<feature type="region of interest" description="Disordered" evidence="4">
    <location>
        <begin position="52"/>
        <end position="112"/>
    </location>
</feature>
<keyword evidence="7" id="KW-1185">Reference proteome</keyword>
<name>M1DF08_SOLTU</name>
<accession>M1DF08</accession>
<dbReference type="PANTHER" id="PTHR31470:SF55">
    <property type="entry name" value="UBIQUITIN-LIKE PROTEASE FAMILY PROFILE DOMAIN-CONTAINING PROTEIN"/>
    <property type="match status" value="1"/>
</dbReference>
<comment type="similarity">
    <text evidence="1">Belongs to the peptidase C48 family.</text>
</comment>
<evidence type="ECO:0000313" key="7">
    <source>
        <dbReference type="Proteomes" id="UP000011115"/>
    </source>
</evidence>
<feature type="domain" description="Ubiquitin-like protease family profile" evidence="5">
    <location>
        <begin position="451"/>
        <end position="650"/>
    </location>
</feature>
<feature type="compositionally biased region" description="Basic and acidic residues" evidence="4">
    <location>
        <begin position="98"/>
        <end position="112"/>
    </location>
</feature>
<proteinExistence type="inferred from homology"/>
<feature type="region of interest" description="Disordered" evidence="4">
    <location>
        <begin position="687"/>
        <end position="706"/>
    </location>
</feature>
<dbReference type="Pfam" id="PF02902">
    <property type="entry name" value="Peptidase_C48"/>
    <property type="match status" value="1"/>
</dbReference>
<dbReference type="GO" id="GO:0006508">
    <property type="term" value="P:proteolysis"/>
    <property type="evidence" value="ECO:0007669"/>
    <property type="project" value="UniProtKB-KW"/>
</dbReference>
<dbReference type="PaxDb" id="4113-PGSC0003DMT400087994"/>
<dbReference type="Gramene" id="PGSC0003DMT400087994">
    <property type="protein sequence ID" value="PGSC0003DMT400087994"/>
    <property type="gene ID" value="PGSC0003DMG400037565"/>
</dbReference>
<reference evidence="6" key="2">
    <citation type="submission" date="2015-06" db="UniProtKB">
        <authorList>
            <consortium name="EnsemblPlants"/>
        </authorList>
    </citation>
    <scope>IDENTIFICATION</scope>
    <source>
        <strain evidence="6">DM1-3 516 R44</strain>
    </source>
</reference>
<evidence type="ECO:0000259" key="5">
    <source>
        <dbReference type="PROSITE" id="PS50600"/>
    </source>
</evidence>
<dbReference type="PROSITE" id="PS50600">
    <property type="entry name" value="ULP_PROTEASE"/>
    <property type="match status" value="1"/>
</dbReference>
<keyword evidence="2" id="KW-0645">Protease</keyword>
<evidence type="ECO:0000256" key="4">
    <source>
        <dbReference type="SAM" id="MobiDB-lite"/>
    </source>
</evidence>
<dbReference type="InterPro" id="IPR038765">
    <property type="entry name" value="Papain-like_cys_pep_sf"/>
</dbReference>
<dbReference type="eggNOG" id="ENOG502RRK9">
    <property type="taxonomic scope" value="Eukaryota"/>
</dbReference>
<organism evidence="6 7">
    <name type="scientific">Solanum tuberosum</name>
    <name type="common">Potato</name>
    <dbReference type="NCBI Taxonomy" id="4113"/>
    <lineage>
        <taxon>Eukaryota</taxon>
        <taxon>Viridiplantae</taxon>
        <taxon>Streptophyta</taxon>
        <taxon>Embryophyta</taxon>
        <taxon>Tracheophyta</taxon>
        <taxon>Spermatophyta</taxon>
        <taxon>Magnoliopsida</taxon>
        <taxon>eudicotyledons</taxon>
        <taxon>Gunneridae</taxon>
        <taxon>Pentapetalae</taxon>
        <taxon>asterids</taxon>
        <taxon>lamiids</taxon>
        <taxon>Solanales</taxon>
        <taxon>Solanaceae</taxon>
        <taxon>Solanoideae</taxon>
        <taxon>Solaneae</taxon>
        <taxon>Solanum</taxon>
    </lineage>
</organism>
<dbReference type="Proteomes" id="UP000011115">
    <property type="component" value="Unassembled WGS sequence"/>
</dbReference>
<dbReference type="Gene3D" id="3.40.395.10">
    <property type="entry name" value="Adenoviral Proteinase, Chain A"/>
    <property type="match status" value="1"/>
</dbReference>
<dbReference type="AlphaFoldDB" id="M1DF08"/>
<dbReference type="EnsemblPlants" id="PGSC0003DMT400087994">
    <property type="protein sequence ID" value="PGSC0003DMT400087994"/>
    <property type="gene ID" value="PGSC0003DMG400037565"/>
</dbReference>
<dbReference type="PANTHER" id="PTHR31470">
    <property type="entry name" value="CYSTEINE PROTEINASES SUPERFAMILY PROTEIN-RELATED-RELATED"/>
    <property type="match status" value="1"/>
</dbReference>
<dbReference type="SUPFAM" id="SSF54001">
    <property type="entry name" value="Cysteine proteinases"/>
    <property type="match status" value="1"/>
</dbReference>
<dbReference type="GO" id="GO:0008234">
    <property type="term" value="F:cysteine-type peptidase activity"/>
    <property type="evidence" value="ECO:0007669"/>
    <property type="project" value="InterPro"/>
</dbReference>
<evidence type="ECO:0000256" key="3">
    <source>
        <dbReference type="ARBA" id="ARBA00022801"/>
    </source>
</evidence>
<evidence type="ECO:0000256" key="1">
    <source>
        <dbReference type="ARBA" id="ARBA00005234"/>
    </source>
</evidence>
<dbReference type="InterPro" id="IPR003653">
    <property type="entry name" value="Peptidase_C48_C"/>
</dbReference>
<evidence type="ECO:0000313" key="6">
    <source>
        <dbReference type="EnsemblPlants" id="PGSC0003DMT400087994"/>
    </source>
</evidence>
<reference evidence="7" key="1">
    <citation type="journal article" date="2011" name="Nature">
        <title>Genome sequence and analysis of the tuber crop potato.</title>
        <authorList>
            <consortium name="The Potato Genome Sequencing Consortium"/>
        </authorList>
    </citation>
    <scope>NUCLEOTIDE SEQUENCE [LARGE SCALE GENOMIC DNA]</scope>
    <source>
        <strain evidence="7">cv. DM1-3 516 R44</strain>
    </source>
</reference>
<dbReference type="OMA" id="PIHSKAI"/>
<evidence type="ECO:0000256" key="2">
    <source>
        <dbReference type="ARBA" id="ARBA00022670"/>
    </source>
</evidence>
<dbReference type="HOGENOM" id="CLU_012299_1_0_1"/>
<keyword evidence="3" id="KW-0378">Hydrolase</keyword>
<dbReference type="STRING" id="4113.M1DF08"/>
<dbReference type="InParanoid" id="M1DF08"/>
<protein>
    <submittedName>
        <fullName evidence="6">Ulp1 protease family, C-terminal catalytic domain containing protein</fullName>
    </submittedName>
</protein>